<reference evidence="1" key="1">
    <citation type="journal article" date="2022" name="Arch. Microbiol.">
        <title>Microbulbifer okhotskensis sp. nov., isolated from a deep bottom sediment of the Okhotsk Sea.</title>
        <authorList>
            <person name="Romanenko L."/>
            <person name="Kurilenko V."/>
            <person name="Otstavnykh N."/>
            <person name="Velansky P."/>
            <person name="Isaeva M."/>
            <person name="Mikhailov V."/>
        </authorList>
    </citation>
    <scope>NUCLEOTIDE SEQUENCE</scope>
    <source>
        <strain evidence="1">OS29</strain>
    </source>
</reference>
<dbReference type="Proteomes" id="UP001139028">
    <property type="component" value="Unassembled WGS sequence"/>
</dbReference>
<name>A0A9X2EQ45_9GAMM</name>
<organism evidence="1 2">
    <name type="scientific">Microbulbifer okhotskensis</name>
    <dbReference type="NCBI Taxonomy" id="2926617"/>
    <lineage>
        <taxon>Bacteria</taxon>
        <taxon>Pseudomonadati</taxon>
        <taxon>Pseudomonadota</taxon>
        <taxon>Gammaproteobacteria</taxon>
        <taxon>Cellvibrionales</taxon>
        <taxon>Microbulbiferaceae</taxon>
        <taxon>Microbulbifer</taxon>
    </lineage>
</organism>
<dbReference type="EMBL" id="JALBWM010000079">
    <property type="protein sequence ID" value="MCO1335754.1"/>
    <property type="molecule type" value="Genomic_DNA"/>
</dbReference>
<proteinExistence type="predicted"/>
<dbReference type="AlphaFoldDB" id="A0A9X2EQ45"/>
<comment type="caution">
    <text evidence="1">The sequence shown here is derived from an EMBL/GenBank/DDBJ whole genome shotgun (WGS) entry which is preliminary data.</text>
</comment>
<keyword evidence="2" id="KW-1185">Reference proteome</keyword>
<gene>
    <name evidence="1" type="ORF">MO867_15565</name>
</gene>
<evidence type="ECO:0000313" key="2">
    <source>
        <dbReference type="Proteomes" id="UP001139028"/>
    </source>
</evidence>
<protein>
    <recommendedName>
        <fullName evidence="3">DUF1330 domain-containing protein</fullName>
    </recommendedName>
</protein>
<evidence type="ECO:0000313" key="1">
    <source>
        <dbReference type="EMBL" id="MCO1335754.1"/>
    </source>
</evidence>
<sequence length="64" mass="7499">MPILKSYGGSFGYDFKVSEVLRSETVSKINRIFTIRFLSKEVMSRFFSDSEYLNTSDSFRGRNR</sequence>
<accession>A0A9X2EQ45</accession>
<evidence type="ECO:0008006" key="3">
    <source>
        <dbReference type="Google" id="ProtNLM"/>
    </source>
</evidence>